<reference evidence="4 5" key="1">
    <citation type="submission" date="2019-11" db="EMBL/GenBank/DDBJ databases">
        <authorList>
            <person name="Lang L."/>
        </authorList>
    </citation>
    <scope>NUCLEOTIDE SEQUENCE [LARGE SCALE GENOMIC DNA]</scope>
    <source>
        <strain evidence="4 5">YIM 132242</strain>
    </source>
</reference>
<dbReference type="InterPro" id="IPR050194">
    <property type="entry name" value="Glycosyltransferase_grp1"/>
</dbReference>
<dbReference type="InterPro" id="IPR028098">
    <property type="entry name" value="Glyco_trans_4-like_N"/>
</dbReference>
<gene>
    <name evidence="4" type="ORF">GIY56_06015</name>
</gene>
<dbReference type="GO" id="GO:0016758">
    <property type="term" value="F:hexosyltransferase activity"/>
    <property type="evidence" value="ECO:0007669"/>
    <property type="project" value="TreeGrafter"/>
</dbReference>
<feature type="region of interest" description="Disordered" evidence="1">
    <location>
        <begin position="187"/>
        <end position="208"/>
    </location>
</feature>
<name>A0A6L6HP43_9RHOB</name>
<dbReference type="Gene3D" id="3.40.50.2000">
    <property type="entry name" value="Glycogen Phosphorylase B"/>
    <property type="match status" value="2"/>
</dbReference>
<comment type="caution">
    <text evidence="4">The sequence shown here is derived from an EMBL/GenBank/DDBJ whole genome shotgun (WGS) entry which is preliminary data.</text>
</comment>
<feature type="domain" description="Glycosyltransferase subfamily 4-like N-terminal" evidence="3">
    <location>
        <begin position="22"/>
        <end position="187"/>
    </location>
</feature>
<dbReference type="AlphaFoldDB" id="A0A6L6HP43"/>
<dbReference type="Proteomes" id="UP000481417">
    <property type="component" value="Unassembled WGS sequence"/>
</dbReference>
<dbReference type="EMBL" id="WMBT01000002">
    <property type="protein sequence ID" value="MTD99834.1"/>
    <property type="molecule type" value="Genomic_DNA"/>
</dbReference>
<keyword evidence="4" id="KW-0808">Transferase</keyword>
<dbReference type="PANTHER" id="PTHR45947:SF3">
    <property type="entry name" value="SULFOQUINOVOSYL TRANSFERASE SQD2"/>
    <property type="match status" value="1"/>
</dbReference>
<organism evidence="4 5">
    <name type="scientific">Paracoccus lichenicola</name>
    <dbReference type="NCBI Taxonomy" id="2665644"/>
    <lineage>
        <taxon>Bacteria</taxon>
        <taxon>Pseudomonadati</taxon>
        <taxon>Pseudomonadota</taxon>
        <taxon>Alphaproteobacteria</taxon>
        <taxon>Rhodobacterales</taxon>
        <taxon>Paracoccaceae</taxon>
        <taxon>Paracoccus</taxon>
    </lineage>
</organism>
<sequence length="386" mass="42768">MAETPRAGSLRRVTHVTEAPLGGVVSYLDELVGAQLRSLPDVHIDLLTPEINREALADLSGPRFTLIAFRHRRSRSPMALLSMAMQTLRHVRRTRPDILHIHSTFAGAAIRVLAPLFPKETQVIYCPHGWAFSRQGSRRSQAVIGAVERWLATSSDRIVCISDYERREAAAFGIPEDRLVVIENGISPRGAAGQPEPDPRSTPAVPDRRPGRRLIAFAGRFDRQKGFDTFLEVMRRLEDEADGIAIGSSITSKEALPDCPPNVQILGWQDRTAVFDLYRRADLLLVPSRWEGFGLVAAEAMQAGLAVFASRVGGLQDIVVDGDTGRLFQPDDVDGIVALIRAASDADLVRFGRNGHRRYLARYTAERMSKDMTALYNRLVNENTGR</sequence>
<evidence type="ECO:0000256" key="1">
    <source>
        <dbReference type="SAM" id="MobiDB-lite"/>
    </source>
</evidence>
<dbReference type="RefSeq" id="WP_154763873.1">
    <property type="nucleotide sequence ID" value="NZ_WMBT01000002.1"/>
</dbReference>
<dbReference type="InterPro" id="IPR001296">
    <property type="entry name" value="Glyco_trans_1"/>
</dbReference>
<evidence type="ECO:0000313" key="5">
    <source>
        <dbReference type="Proteomes" id="UP000481417"/>
    </source>
</evidence>
<dbReference type="SUPFAM" id="SSF53756">
    <property type="entry name" value="UDP-Glycosyltransferase/glycogen phosphorylase"/>
    <property type="match status" value="1"/>
</dbReference>
<protein>
    <submittedName>
        <fullName evidence="4">Glycosyltransferase</fullName>
    </submittedName>
</protein>
<feature type="domain" description="Glycosyl transferase family 1" evidence="2">
    <location>
        <begin position="208"/>
        <end position="345"/>
    </location>
</feature>
<dbReference type="Pfam" id="PF00534">
    <property type="entry name" value="Glycos_transf_1"/>
    <property type="match status" value="1"/>
</dbReference>
<evidence type="ECO:0000259" key="3">
    <source>
        <dbReference type="Pfam" id="PF13439"/>
    </source>
</evidence>
<keyword evidence="5" id="KW-1185">Reference proteome</keyword>
<accession>A0A6L6HP43</accession>
<dbReference type="PANTHER" id="PTHR45947">
    <property type="entry name" value="SULFOQUINOVOSYL TRANSFERASE SQD2"/>
    <property type="match status" value="1"/>
</dbReference>
<evidence type="ECO:0000259" key="2">
    <source>
        <dbReference type="Pfam" id="PF00534"/>
    </source>
</evidence>
<evidence type="ECO:0000313" key="4">
    <source>
        <dbReference type="EMBL" id="MTD99834.1"/>
    </source>
</evidence>
<dbReference type="CDD" id="cd03801">
    <property type="entry name" value="GT4_PimA-like"/>
    <property type="match status" value="1"/>
</dbReference>
<proteinExistence type="predicted"/>
<dbReference type="Pfam" id="PF13439">
    <property type="entry name" value="Glyco_transf_4"/>
    <property type="match status" value="1"/>
</dbReference>